<organism evidence="1 2">
    <name type="scientific">Holothuria leucospilota</name>
    <name type="common">Black long sea cucumber</name>
    <name type="synonym">Mertensiothuria leucospilota</name>
    <dbReference type="NCBI Taxonomy" id="206669"/>
    <lineage>
        <taxon>Eukaryota</taxon>
        <taxon>Metazoa</taxon>
        <taxon>Echinodermata</taxon>
        <taxon>Eleutherozoa</taxon>
        <taxon>Echinozoa</taxon>
        <taxon>Holothuroidea</taxon>
        <taxon>Aspidochirotacea</taxon>
        <taxon>Aspidochirotida</taxon>
        <taxon>Holothuriidae</taxon>
        <taxon>Holothuria</taxon>
    </lineage>
</organism>
<keyword evidence="2" id="KW-1185">Reference proteome</keyword>
<comment type="caution">
    <text evidence="1">The sequence shown here is derived from an EMBL/GenBank/DDBJ whole genome shotgun (WGS) entry which is preliminary data.</text>
</comment>
<dbReference type="EMBL" id="JAIZAY010000023">
    <property type="protein sequence ID" value="KAJ8019976.1"/>
    <property type="molecule type" value="Genomic_DNA"/>
</dbReference>
<dbReference type="Proteomes" id="UP001152320">
    <property type="component" value="Chromosome 23"/>
</dbReference>
<evidence type="ECO:0000313" key="2">
    <source>
        <dbReference type="Proteomes" id="UP001152320"/>
    </source>
</evidence>
<proteinExistence type="predicted"/>
<protein>
    <submittedName>
        <fullName evidence="1">Uncharacterized protein</fullName>
    </submittedName>
</protein>
<name>A0A9Q0YEF6_HOLLE</name>
<reference evidence="1" key="1">
    <citation type="submission" date="2021-10" db="EMBL/GenBank/DDBJ databases">
        <title>Tropical sea cucumber genome reveals ecological adaptation and Cuvierian tubules defense mechanism.</title>
        <authorList>
            <person name="Chen T."/>
        </authorList>
    </citation>
    <scope>NUCLEOTIDE SEQUENCE</scope>
    <source>
        <strain evidence="1">Nanhai2018</strain>
        <tissue evidence="1">Muscle</tissue>
    </source>
</reference>
<sequence length="66" mass="7584">MQFLMGSWVRNVIESGYHMEFSSTPRSGLMRVNPISQNSDERTALEKEIYGLLEKRAIHLIHPGHS</sequence>
<accession>A0A9Q0YEF6</accession>
<dbReference type="AlphaFoldDB" id="A0A9Q0YEF6"/>
<gene>
    <name evidence="1" type="ORF">HOLleu_41779</name>
</gene>
<evidence type="ECO:0000313" key="1">
    <source>
        <dbReference type="EMBL" id="KAJ8019976.1"/>
    </source>
</evidence>